<dbReference type="AlphaFoldDB" id="A0A5M6DAU2"/>
<gene>
    <name evidence="1" type="ORF">FYK55_08505</name>
</gene>
<comment type="caution">
    <text evidence="1">The sequence shown here is derived from an EMBL/GenBank/DDBJ whole genome shotgun (WGS) entry which is preliminary data.</text>
</comment>
<proteinExistence type="predicted"/>
<keyword evidence="2" id="KW-1185">Reference proteome</keyword>
<organism evidence="1 2">
    <name type="scientific">Roseiconus nitratireducens</name>
    <dbReference type="NCBI Taxonomy" id="2605748"/>
    <lineage>
        <taxon>Bacteria</taxon>
        <taxon>Pseudomonadati</taxon>
        <taxon>Planctomycetota</taxon>
        <taxon>Planctomycetia</taxon>
        <taxon>Pirellulales</taxon>
        <taxon>Pirellulaceae</taxon>
        <taxon>Roseiconus</taxon>
    </lineage>
</organism>
<reference evidence="1 2" key="1">
    <citation type="submission" date="2019-08" db="EMBL/GenBank/DDBJ databases">
        <authorList>
            <person name="Dhanesh K."/>
            <person name="Kumar G."/>
            <person name="Sasikala C."/>
            <person name="Venkata Ramana C."/>
        </authorList>
    </citation>
    <scope>NUCLEOTIDE SEQUENCE [LARGE SCALE GENOMIC DNA]</scope>
    <source>
        <strain evidence="1 2">JC645</strain>
    </source>
</reference>
<protein>
    <submittedName>
        <fullName evidence="1">DUF429 domain-containing protein</fullName>
    </submittedName>
</protein>
<dbReference type="EMBL" id="VWOX01000004">
    <property type="protein sequence ID" value="KAA5544667.1"/>
    <property type="molecule type" value="Genomic_DNA"/>
</dbReference>
<accession>A0A5M6DAU2</accession>
<evidence type="ECO:0000313" key="2">
    <source>
        <dbReference type="Proteomes" id="UP000324479"/>
    </source>
</evidence>
<sequence length="299" mass="33805">MVNAPNRFETRFPPFKTVVGVDFSGAAQAGKTAWCAELSCTRRLKPGHTTPKFRLDSLNRLGKLAGSDDRDQVLAYLVDRISSQEQTFWSCDFPFGLPIELGLGRWKQQLAYLNQFDGTAKELGRALVRRTQQRVGALHVRRRTDRETQTPFDCYHYRIIYQTFHGMRDVLLPLADHPHVCVLPFQYGRLDPDSTLAVMVEACPASTLKRWGLPHQRYKQSGGRPPEPIHRSQRRKILSGLRPLVDISEHRRRVLMNDPGGDALDAVLAAVGGWQGFARADHGAVATDDRYPIEGRVFC</sequence>
<name>A0A5M6DAU2_9BACT</name>
<dbReference type="Proteomes" id="UP000324479">
    <property type="component" value="Unassembled WGS sequence"/>
</dbReference>
<evidence type="ECO:0000313" key="1">
    <source>
        <dbReference type="EMBL" id="KAA5544667.1"/>
    </source>
</evidence>